<reference evidence="2" key="2">
    <citation type="submission" date="2020-09" db="EMBL/GenBank/DDBJ databases">
        <authorList>
            <person name="Sun Q."/>
            <person name="Zhou Y."/>
        </authorList>
    </citation>
    <scope>NUCLEOTIDE SEQUENCE</scope>
    <source>
        <strain evidence="2">CGMCC 4.7299</strain>
    </source>
</reference>
<evidence type="ECO:0000313" key="2">
    <source>
        <dbReference type="EMBL" id="GGK89429.1"/>
    </source>
</evidence>
<dbReference type="AlphaFoldDB" id="A0A8J3BYK9"/>
<keyword evidence="1" id="KW-0812">Transmembrane</keyword>
<keyword evidence="1" id="KW-1133">Transmembrane helix</keyword>
<keyword evidence="1" id="KW-0472">Membrane</keyword>
<name>A0A8J3BYK9_9ACTN</name>
<gene>
    <name evidence="2" type="ORF">GCM10012284_24270</name>
</gene>
<feature type="transmembrane region" description="Helical" evidence="1">
    <location>
        <begin position="21"/>
        <end position="41"/>
    </location>
</feature>
<comment type="caution">
    <text evidence="2">The sequence shown here is derived from an EMBL/GenBank/DDBJ whole genome shotgun (WGS) entry which is preliminary data.</text>
</comment>
<proteinExistence type="predicted"/>
<organism evidence="2 3">
    <name type="scientific">Mangrovihabitans endophyticus</name>
    <dbReference type="NCBI Taxonomy" id="1751298"/>
    <lineage>
        <taxon>Bacteria</taxon>
        <taxon>Bacillati</taxon>
        <taxon>Actinomycetota</taxon>
        <taxon>Actinomycetes</taxon>
        <taxon>Micromonosporales</taxon>
        <taxon>Micromonosporaceae</taxon>
        <taxon>Mangrovihabitans</taxon>
    </lineage>
</organism>
<accession>A0A8J3BYK9</accession>
<evidence type="ECO:0000313" key="3">
    <source>
        <dbReference type="Proteomes" id="UP000656042"/>
    </source>
</evidence>
<feature type="transmembrane region" description="Helical" evidence="1">
    <location>
        <begin position="47"/>
        <end position="70"/>
    </location>
</feature>
<sequence length="151" mass="16380">MSNKIAARRRVPAGAVWLLRWAAAVLLFAVAISVILAWLVAVVYGPVLVAVLLAAAALTAVCAVAGWWCMPHGHRRRRGRALAPVWDTVGGRPVSPSGPLYVCPDPVLERLWEVPWPPARPSPPPPAVRWIRLRRPVPRAGRDPGRGGRHG</sequence>
<reference evidence="2" key="1">
    <citation type="journal article" date="2014" name="Int. J. Syst. Evol. Microbiol.">
        <title>Complete genome sequence of Corynebacterium casei LMG S-19264T (=DSM 44701T), isolated from a smear-ripened cheese.</title>
        <authorList>
            <consortium name="US DOE Joint Genome Institute (JGI-PGF)"/>
            <person name="Walter F."/>
            <person name="Albersmeier A."/>
            <person name="Kalinowski J."/>
            <person name="Ruckert C."/>
        </authorList>
    </citation>
    <scope>NUCLEOTIDE SEQUENCE</scope>
    <source>
        <strain evidence="2">CGMCC 4.7299</strain>
    </source>
</reference>
<protein>
    <submittedName>
        <fullName evidence="2">Uncharacterized protein</fullName>
    </submittedName>
</protein>
<dbReference type="RefSeq" id="WP_189079270.1">
    <property type="nucleotide sequence ID" value="NZ_BMMX01000008.1"/>
</dbReference>
<evidence type="ECO:0000256" key="1">
    <source>
        <dbReference type="SAM" id="Phobius"/>
    </source>
</evidence>
<keyword evidence="3" id="KW-1185">Reference proteome</keyword>
<dbReference type="EMBL" id="BMMX01000008">
    <property type="protein sequence ID" value="GGK89429.1"/>
    <property type="molecule type" value="Genomic_DNA"/>
</dbReference>
<dbReference type="Proteomes" id="UP000656042">
    <property type="component" value="Unassembled WGS sequence"/>
</dbReference>